<comment type="caution">
    <text evidence="6">The sequence shown here is derived from an EMBL/GenBank/DDBJ whole genome shotgun (WGS) entry which is preliminary data.</text>
</comment>
<evidence type="ECO:0000313" key="7">
    <source>
        <dbReference type="Proteomes" id="UP000286934"/>
    </source>
</evidence>
<dbReference type="InterPro" id="IPR015421">
    <property type="entry name" value="PyrdxlP-dep_Trfase_major"/>
</dbReference>
<proteinExistence type="inferred from homology"/>
<dbReference type="PANTHER" id="PTHR48097:SF9">
    <property type="entry name" value="L-THREONINE ALDOLASE"/>
    <property type="match status" value="1"/>
</dbReference>
<comment type="similarity">
    <text evidence="2">Belongs to the threonine aldolase family.</text>
</comment>
<sequence>MERISMLRQPARSMAETLRALALAAEQVPERDCYGKGALINDLEQEVASMLGKPAALFLPSGTLAQPLALKIYSEQRKLSHIGLHPTSHLLLHEQHGYQHLWGLDALAIGAPERVWQLGDFTALPAQAMAAMIWELPAREIGGQLPTWEALNEQVAWAREHNIAVHFDGARLWQCPEYYQRSLAEIAGLADSVYVSFYKDLAGIAGAMLVGDEDFIAEARIWARRAGGNLYSQYPYLLAAKLGLQENLASIPQAVNYARELASAFAEMPNIRINPAEPQVAMFHLHIQADKQRLLHAIQAYSDAHHVEVLPTPRAEADGWQICEIPVGRNAMAKPVAFWQAHLKQLLALL</sequence>
<gene>
    <name evidence="6" type="ORF">CWE13_00420</name>
</gene>
<organism evidence="6 7">
    <name type="scientific">Aliidiomarina shirensis</name>
    <dbReference type="NCBI Taxonomy" id="1048642"/>
    <lineage>
        <taxon>Bacteria</taxon>
        <taxon>Pseudomonadati</taxon>
        <taxon>Pseudomonadota</taxon>
        <taxon>Gammaproteobacteria</taxon>
        <taxon>Alteromonadales</taxon>
        <taxon>Idiomarinaceae</taxon>
        <taxon>Aliidiomarina</taxon>
    </lineage>
</organism>
<dbReference type="PANTHER" id="PTHR48097">
    <property type="entry name" value="L-THREONINE ALDOLASE-RELATED"/>
    <property type="match status" value="1"/>
</dbReference>
<dbReference type="RefSeq" id="WP_126805376.1">
    <property type="nucleotide sequence ID" value="NZ_PIPP01000001.1"/>
</dbReference>
<evidence type="ECO:0000256" key="3">
    <source>
        <dbReference type="ARBA" id="ARBA00011881"/>
    </source>
</evidence>
<dbReference type="InterPro" id="IPR001597">
    <property type="entry name" value="ArAA_b-elim_lyase/Thr_aldolase"/>
</dbReference>
<dbReference type="OrthoDB" id="9774495at2"/>
<dbReference type="InterPro" id="IPR015424">
    <property type="entry name" value="PyrdxlP-dep_Trfase"/>
</dbReference>
<dbReference type="SUPFAM" id="SSF53383">
    <property type="entry name" value="PLP-dependent transferases"/>
    <property type="match status" value="1"/>
</dbReference>
<name>A0A432WWK4_9GAMM</name>
<protein>
    <submittedName>
        <fullName evidence="6">Threonine aldolase</fullName>
    </submittedName>
</protein>
<evidence type="ECO:0000256" key="4">
    <source>
        <dbReference type="ARBA" id="ARBA00022898"/>
    </source>
</evidence>
<dbReference type="Proteomes" id="UP000286934">
    <property type="component" value="Unassembled WGS sequence"/>
</dbReference>
<comment type="cofactor">
    <cofactor evidence="1">
        <name>pyridoxal 5'-phosphate</name>
        <dbReference type="ChEBI" id="CHEBI:597326"/>
    </cofactor>
</comment>
<feature type="domain" description="Aromatic amino acid beta-eliminating lyase/threonine aldolase" evidence="5">
    <location>
        <begin position="30"/>
        <end position="286"/>
    </location>
</feature>
<keyword evidence="7" id="KW-1185">Reference proteome</keyword>
<dbReference type="GO" id="GO:0005829">
    <property type="term" value="C:cytosol"/>
    <property type="evidence" value="ECO:0007669"/>
    <property type="project" value="TreeGrafter"/>
</dbReference>
<evidence type="ECO:0000256" key="1">
    <source>
        <dbReference type="ARBA" id="ARBA00001933"/>
    </source>
</evidence>
<dbReference type="GO" id="GO:0008732">
    <property type="term" value="F:L-allo-threonine aldolase activity"/>
    <property type="evidence" value="ECO:0007669"/>
    <property type="project" value="TreeGrafter"/>
</dbReference>
<dbReference type="EMBL" id="PIPP01000001">
    <property type="protein sequence ID" value="RUO38152.1"/>
    <property type="molecule type" value="Genomic_DNA"/>
</dbReference>
<dbReference type="InterPro" id="IPR015422">
    <property type="entry name" value="PyrdxlP-dep_Trfase_small"/>
</dbReference>
<dbReference type="Pfam" id="PF01212">
    <property type="entry name" value="Beta_elim_lyase"/>
    <property type="match status" value="1"/>
</dbReference>
<evidence type="ECO:0000259" key="5">
    <source>
        <dbReference type="Pfam" id="PF01212"/>
    </source>
</evidence>
<comment type="subunit">
    <text evidence="3">Homotetramer.</text>
</comment>
<dbReference type="Gene3D" id="3.40.640.10">
    <property type="entry name" value="Type I PLP-dependent aspartate aminotransferase-like (Major domain)"/>
    <property type="match status" value="1"/>
</dbReference>
<reference evidence="7" key="1">
    <citation type="journal article" date="2018" name="Front. Microbiol.">
        <title>Genome-Based Analysis Reveals the Taxonomy and Diversity of the Family Idiomarinaceae.</title>
        <authorList>
            <person name="Liu Y."/>
            <person name="Lai Q."/>
            <person name="Shao Z."/>
        </authorList>
    </citation>
    <scope>NUCLEOTIDE SEQUENCE [LARGE SCALE GENOMIC DNA]</scope>
    <source>
        <strain evidence="7">AIS</strain>
    </source>
</reference>
<dbReference type="AlphaFoldDB" id="A0A432WWK4"/>
<dbReference type="Gene3D" id="3.90.1150.10">
    <property type="entry name" value="Aspartate Aminotransferase, domain 1"/>
    <property type="match status" value="1"/>
</dbReference>
<keyword evidence="4" id="KW-0663">Pyridoxal phosphate</keyword>
<evidence type="ECO:0000256" key="2">
    <source>
        <dbReference type="ARBA" id="ARBA00006966"/>
    </source>
</evidence>
<accession>A0A432WWK4</accession>
<dbReference type="GO" id="GO:0006567">
    <property type="term" value="P:L-threonine catabolic process"/>
    <property type="evidence" value="ECO:0007669"/>
    <property type="project" value="TreeGrafter"/>
</dbReference>
<evidence type="ECO:0000313" key="6">
    <source>
        <dbReference type="EMBL" id="RUO38152.1"/>
    </source>
</evidence>
<dbReference type="GO" id="GO:0006545">
    <property type="term" value="P:glycine biosynthetic process"/>
    <property type="evidence" value="ECO:0007669"/>
    <property type="project" value="TreeGrafter"/>
</dbReference>